<name>A0AAD9H814_9PEZI</name>
<evidence type="ECO:0000313" key="4">
    <source>
        <dbReference type="Proteomes" id="UP001232148"/>
    </source>
</evidence>
<feature type="signal peptide" evidence="2">
    <location>
        <begin position="1"/>
        <end position="18"/>
    </location>
</feature>
<reference evidence="3" key="1">
    <citation type="submission" date="2021-06" db="EMBL/GenBank/DDBJ databases">
        <title>Comparative genomics, transcriptomics and evolutionary studies reveal genomic signatures of adaptation to plant cell wall in hemibiotrophic fungi.</title>
        <authorList>
            <consortium name="DOE Joint Genome Institute"/>
            <person name="Baroncelli R."/>
            <person name="Diaz J.F."/>
            <person name="Benocci T."/>
            <person name="Peng M."/>
            <person name="Battaglia E."/>
            <person name="Haridas S."/>
            <person name="Andreopoulos W."/>
            <person name="Labutti K."/>
            <person name="Pangilinan J."/>
            <person name="Floch G.L."/>
            <person name="Makela M.R."/>
            <person name="Henrissat B."/>
            <person name="Grigoriev I.V."/>
            <person name="Crouch J.A."/>
            <person name="De Vries R.P."/>
            <person name="Sukno S.A."/>
            <person name="Thon M.R."/>
        </authorList>
    </citation>
    <scope>NUCLEOTIDE SEQUENCE</scope>
    <source>
        <strain evidence="3">MAFF235873</strain>
    </source>
</reference>
<evidence type="ECO:0000256" key="1">
    <source>
        <dbReference type="SAM" id="MobiDB-lite"/>
    </source>
</evidence>
<protein>
    <submittedName>
        <fullName evidence="3">Uncharacterized protein</fullName>
    </submittedName>
</protein>
<keyword evidence="4" id="KW-1185">Reference proteome</keyword>
<sequence length="320" mass="32000">MVNYYIFALAGLAAQVSALPLNINLGAYSPALVVGDGEISFGGKSDVSQLMNVLEGAAVNAAQGAGQAAGGGQGAGGQGAGRAAAPATEAPATAAAVPQSQPQEIQQNQQAPSIADVSGGAAPVTATSSDNQVNEAQAIAALQGMGKEIAPRVQLSKSHAAGEKRDLAGFDRALKYAEVALTKGPKIDLGTGEGGSGVGIKVDNNQGGAAQAGAGGQRAAGRVKARADEAQQPRRRAKVTTIMRPGVEMTSDKLVARDPAAPVAQVVPATSNNVVKRAQEELAARGVSGGAIDTVNLNVSGEGVTMTFVETEADEVDEQQ</sequence>
<dbReference type="Proteomes" id="UP001232148">
    <property type="component" value="Unassembled WGS sequence"/>
</dbReference>
<dbReference type="EMBL" id="MU843015">
    <property type="protein sequence ID" value="KAK2023047.1"/>
    <property type="molecule type" value="Genomic_DNA"/>
</dbReference>
<keyword evidence="2" id="KW-0732">Signal</keyword>
<accession>A0AAD9H814</accession>
<feature type="compositionally biased region" description="Gly residues" evidence="1">
    <location>
        <begin position="67"/>
        <end position="80"/>
    </location>
</feature>
<organism evidence="3 4">
    <name type="scientific">Colletotrichum zoysiae</name>
    <dbReference type="NCBI Taxonomy" id="1216348"/>
    <lineage>
        <taxon>Eukaryota</taxon>
        <taxon>Fungi</taxon>
        <taxon>Dikarya</taxon>
        <taxon>Ascomycota</taxon>
        <taxon>Pezizomycotina</taxon>
        <taxon>Sordariomycetes</taxon>
        <taxon>Hypocreomycetidae</taxon>
        <taxon>Glomerellales</taxon>
        <taxon>Glomerellaceae</taxon>
        <taxon>Colletotrichum</taxon>
        <taxon>Colletotrichum graminicola species complex</taxon>
    </lineage>
</organism>
<evidence type="ECO:0000256" key="2">
    <source>
        <dbReference type="SAM" id="SignalP"/>
    </source>
</evidence>
<feature type="compositionally biased region" description="Low complexity" evidence="1">
    <location>
        <begin position="81"/>
        <end position="112"/>
    </location>
</feature>
<feature type="region of interest" description="Disordered" evidence="1">
    <location>
        <begin position="65"/>
        <end position="130"/>
    </location>
</feature>
<feature type="chain" id="PRO_5042110777" evidence="2">
    <location>
        <begin position="19"/>
        <end position="320"/>
    </location>
</feature>
<dbReference type="AlphaFoldDB" id="A0AAD9H814"/>
<evidence type="ECO:0000313" key="3">
    <source>
        <dbReference type="EMBL" id="KAK2023047.1"/>
    </source>
</evidence>
<gene>
    <name evidence="3" type="ORF">LX32DRAFT_708949</name>
</gene>
<proteinExistence type="predicted"/>
<comment type="caution">
    <text evidence="3">The sequence shown here is derived from an EMBL/GenBank/DDBJ whole genome shotgun (WGS) entry which is preliminary data.</text>
</comment>